<evidence type="ECO:0000259" key="3">
    <source>
        <dbReference type="PROSITE" id="PS50405"/>
    </source>
</evidence>
<sequence>MKLYDYSRSSASYRVRIAFNLKGLSYQQCPVSLLDSEQKSASYLSLNPNGLVPCLDTDRGLLGQSLAIIEYLEETYPEHALLPADPWQKAQCRSLAQLIACDIHPLNNLQVLNYLNSEFGANKNEKMVWYHHWLARGFQALEAIIVNNRTIDNTNDRFCCGDTPTLADICLVPQLYNANRFGFDLSPYPTLVRIDQRCQVLDAFIQAHPDNQR</sequence>
<dbReference type="NCBIfam" id="TIGR01262">
    <property type="entry name" value="maiA"/>
    <property type="match status" value="1"/>
</dbReference>
<dbReference type="InterPro" id="IPR034333">
    <property type="entry name" value="GST_Zeta_N"/>
</dbReference>
<comment type="similarity">
    <text evidence="1">Belongs to the GST superfamily. Zeta family.</text>
</comment>
<dbReference type="PROSITE" id="PS50404">
    <property type="entry name" value="GST_NTER"/>
    <property type="match status" value="1"/>
</dbReference>
<dbReference type="CDD" id="cd03191">
    <property type="entry name" value="GST_C_Zeta"/>
    <property type="match status" value="1"/>
</dbReference>
<gene>
    <name evidence="4" type="primary">maiA</name>
    <name evidence="4" type="ORF">C9I89_03875</name>
</gene>
<evidence type="ECO:0000256" key="1">
    <source>
        <dbReference type="ARBA" id="ARBA00010007"/>
    </source>
</evidence>
<dbReference type="SFLD" id="SFLDG00358">
    <property type="entry name" value="Main_(cytGST)"/>
    <property type="match status" value="1"/>
</dbReference>
<dbReference type="GO" id="GO:0005737">
    <property type="term" value="C:cytoplasm"/>
    <property type="evidence" value="ECO:0007669"/>
    <property type="project" value="InterPro"/>
</dbReference>
<dbReference type="GO" id="GO:0016034">
    <property type="term" value="F:maleylacetoacetate isomerase activity"/>
    <property type="evidence" value="ECO:0007669"/>
    <property type="project" value="TreeGrafter"/>
</dbReference>
<dbReference type="InterPro" id="IPR040079">
    <property type="entry name" value="Glutathione_S-Trfase"/>
</dbReference>
<reference evidence="4 5" key="1">
    <citation type="submission" date="2018-03" db="EMBL/GenBank/DDBJ databases">
        <title>Whole genome sequencing of Histamine producing bacteria.</title>
        <authorList>
            <person name="Butler K."/>
        </authorList>
    </citation>
    <scope>NUCLEOTIDE SEQUENCE [LARGE SCALE GENOMIC DNA]</scope>
    <source>
        <strain evidence="4 5">DSM 16190</strain>
    </source>
</reference>
<dbReference type="SUPFAM" id="SSF52833">
    <property type="entry name" value="Thioredoxin-like"/>
    <property type="match status" value="1"/>
</dbReference>
<dbReference type="FunFam" id="1.20.1050.10:FF:000010">
    <property type="entry name" value="Maleylacetoacetate isomerase isoform 1"/>
    <property type="match status" value="1"/>
</dbReference>
<feature type="domain" description="GST C-terminal" evidence="3">
    <location>
        <begin position="85"/>
        <end position="213"/>
    </location>
</feature>
<dbReference type="PROSITE" id="PS50405">
    <property type="entry name" value="GST_CTER"/>
    <property type="match status" value="1"/>
</dbReference>
<keyword evidence="5" id="KW-1185">Reference proteome</keyword>
<dbReference type="OrthoDB" id="509852at2"/>
<comment type="caution">
    <text evidence="4">The sequence shown here is derived from an EMBL/GenBank/DDBJ whole genome shotgun (WGS) entry which is preliminary data.</text>
</comment>
<dbReference type="InterPro" id="IPR034330">
    <property type="entry name" value="GST_Zeta_C"/>
</dbReference>
<evidence type="ECO:0000259" key="2">
    <source>
        <dbReference type="PROSITE" id="PS50404"/>
    </source>
</evidence>
<dbReference type="Pfam" id="PF13417">
    <property type="entry name" value="GST_N_3"/>
    <property type="match status" value="1"/>
</dbReference>
<dbReference type="CDD" id="cd03042">
    <property type="entry name" value="GST_N_Zeta"/>
    <property type="match status" value="1"/>
</dbReference>
<dbReference type="InterPro" id="IPR004045">
    <property type="entry name" value="Glutathione_S-Trfase_N"/>
</dbReference>
<evidence type="ECO:0000313" key="4">
    <source>
        <dbReference type="EMBL" id="PSW06681.1"/>
    </source>
</evidence>
<dbReference type="SFLD" id="SFLDS00019">
    <property type="entry name" value="Glutathione_Transferase_(cytos"/>
    <property type="match status" value="1"/>
</dbReference>
<name>A0A2T3N2W6_9GAMM</name>
<dbReference type="InterPro" id="IPR036282">
    <property type="entry name" value="Glutathione-S-Trfase_C_sf"/>
</dbReference>
<dbReference type="Proteomes" id="UP000240904">
    <property type="component" value="Unassembled WGS sequence"/>
</dbReference>
<dbReference type="AlphaFoldDB" id="A0A2T3N2W6"/>
<dbReference type="SUPFAM" id="SSF47616">
    <property type="entry name" value="GST C-terminal domain-like"/>
    <property type="match status" value="1"/>
</dbReference>
<evidence type="ECO:0000313" key="5">
    <source>
        <dbReference type="Proteomes" id="UP000240904"/>
    </source>
</evidence>
<dbReference type="InterPro" id="IPR005955">
    <property type="entry name" value="GST_Zeta"/>
</dbReference>
<dbReference type="RefSeq" id="WP_107282045.1">
    <property type="nucleotide sequence ID" value="NZ_PYMC01000002.1"/>
</dbReference>
<dbReference type="Gene3D" id="1.20.1050.10">
    <property type="match status" value="1"/>
</dbReference>
<dbReference type="InterPro" id="IPR036249">
    <property type="entry name" value="Thioredoxin-like_sf"/>
</dbReference>
<dbReference type="PANTHER" id="PTHR42673">
    <property type="entry name" value="MALEYLACETOACETATE ISOMERASE"/>
    <property type="match status" value="1"/>
</dbReference>
<proteinExistence type="inferred from homology"/>
<dbReference type="GO" id="GO:0006749">
    <property type="term" value="P:glutathione metabolic process"/>
    <property type="evidence" value="ECO:0007669"/>
    <property type="project" value="TreeGrafter"/>
</dbReference>
<keyword evidence="4" id="KW-0413">Isomerase</keyword>
<dbReference type="Gene3D" id="3.40.30.10">
    <property type="entry name" value="Glutaredoxin"/>
    <property type="match status" value="1"/>
</dbReference>
<accession>A0A2T3N2W6</accession>
<dbReference type="InterPro" id="IPR010987">
    <property type="entry name" value="Glutathione-S-Trfase_C-like"/>
</dbReference>
<feature type="domain" description="GST N-terminal" evidence="2">
    <location>
        <begin position="1"/>
        <end position="80"/>
    </location>
</feature>
<protein>
    <submittedName>
        <fullName evidence="4">Maleylacetoacetate isomerase</fullName>
    </submittedName>
</protein>
<dbReference type="GO" id="GO:0006559">
    <property type="term" value="P:L-phenylalanine catabolic process"/>
    <property type="evidence" value="ECO:0007669"/>
    <property type="project" value="TreeGrafter"/>
</dbReference>
<dbReference type="EMBL" id="PYMC01000002">
    <property type="protein sequence ID" value="PSW06681.1"/>
    <property type="molecule type" value="Genomic_DNA"/>
</dbReference>
<organism evidence="4 5">
    <name type="scientific">Photobacterium lipolyticum</name>
    <dbReference type="NCBI Taxonomy" id="266810"/>
    <lineage>
        <taxon>Bacteria</taxon>
        <taxon>Pseudomonadati</taxon>
        <taxon>Pseudomonadota</taxon>
        <taxon>Gammaproteobacteria</taxon>
        <taxon>Vibrionales</taxon>
        <taxon>Vibrionaceae</taxon>
        <taxon>Photobacterium</taxon>
    </lineage>
</organism>
<dbReference type="PANTHER" id="PTHR42673:SF21">
    <property type="entry name" value="GLUTATHIONE S-TRANSFERASE YFCF"/>
    <property type="match status" value="1"/>
</dbReference>
<dbReference type="GO" id="GO:0004364">
    <property type="term" value="F:glutathione transferase activity"/>
    <property type="evidence" value="ECO:0007669"/>
    <property type="project" value="TreeGrafter"/>
</dbReference>